<proteinExistence type="predicted"/>
<organism evidence="1 2">
    <name type="scientific">Ixodes persulcatus</name>
    <name type="common">Taiga tick</name>
    <dbReference type="NCBI Taxonomy" id="34615"/>
    <lineage>
        <taxon>Eukaryota</taxon>
        <taxon>Metazoa</taxon>
        <taxon>Ecdysozoa</taxon>
        <taxon>Arthropoda</taxon>
        <taxon>Chelicerata</taxon>
        <taxon>Arachnida</taxon>
        <taxon>Acari</taxon>
        <taxon>Parasitiformes</taxon>
        <taxon>Ixodida</taxon>
        <taxon>Ixodoidea</taxon>
        <taxon>Ixodidae</taxon>
        <taxon>Ixodinae</taxon>
        <taxon>Ixodes</taxon>
    </lineage>
</organism>
<name>A0AC60QU43_IXOPE</name>
<sequence length="493" mass="54464">MATMAAATASTSAAGRPDSLSWSKSLVAIPSSFTEEKVNSYYAARKTSERNKRRSYKFVTESYVEASSLETASLLRRHATFVVVRGRCYRSQKKSGRPYGVTATFSEDGSVWASSCECAAKEGLCNHALALLRLVVLLKRQGYEEPPPEVACTELPQQWRRPRGSQIPATSVAEVDWRAVRDGGSSKPRGSRLYDARKRPRDLSEMQDAIHRLGSDLCALGDSPFAKHLRTVQILGTESKFGMVPVGSPLSYQQPTSPHGFTTYTSPNIALCSRDVSNSSPCWPVLFSLASIYEPATPSLSDAESSLLQELVLTPAGARRLERNSRQQAKSATWRAARKDRLTASSFGVVLMRESWTAIGLRNLVQVRDLSRVRAIQHGIKHEPQAVQQYRRALHSLGHNVETSSCGLLVDPASPWLGASPDRLVFDPTEAVPHGVVEVKCPYTIWDCAEPDSKSFYMVKDSAGVYRLSRDHHYYFQLLGQMALSGSLWGDFV</sequence>
<evidence type="ECO:0000313" key="1">
    <source>
        <dbReference type="EMBL" id="KAG0439524.1"/>
    </source>
</evidence>
<gene>
    <name evidence="1" type="ORF">HPB47_016615</name>
</gene>
<dbReference type="Proteomes" id="UP000805193">
    <property type="component" value="Unassembled WGS sequence"/>
</dbReference>
<accession>A0AC60QU43</accession>
<reference evidence="1 2" key="1">
    <citation type="journal article" date="2020" name="Cell">
        <title>Large-Scale Comparative Analyses of Tick Genomes Elucidate Their Genetic Diversity and Vector Capacities.</title>
        <authorList>
            <consortium name="Tick Genome and Microbiome Consortium (TIGMIC)"/>
            <person name="Jia N."/>
            <person name="Wang J."/>
            <person name="Shi W."/>
            <person name="Du L."/>
            <person name="Sun Y."/>
            <person name="Zhan W."/>
            <person name="Jiang J.F."/>
            <person name="Wang Q."/>
            <person name="Zhang B."/>
            <person name="Ji P."/>
            <person name="Bell-Sakyi L."/>
            <person name="Cui X.M."/>
            <person name="Yuan T.T."/>
            <person name="Jiang B.G."/>
            <person name="Yang W.F."/>
            <person name="Lam T.T."/>
            <person name="Chang Q.C."/>
            <person name="Ding S.J."/>
            <person name="Wang X.J."/>
            <person name="Zhu J.G."/>
            <person name="Ruan X.D."/>
            <person name="Zhao L."/>
            <person name="Wei J.T."/>
            <person name="Ye R.Z."/>
            <person name="Que T.C."/>
            <person name="Du C.H."/>
            <person name="Zhou Y.H."/>
            <person name="Cheng J.X."/>
            <person name="Dai P.F."/>
            <person name="Guo W.B."/>
            <person name="Han X.H."/>
            <person name="Huang E.J."/>
            <person name="Li L.F."/>
            <person name="Wei W."/>
            <person name="Gao Y.C."/>
            <person name="Liu J.Z."/>
            <person name="Shao H.Z."/>
            <person name="Wang X."/>
            <person name="Wang C.C."/>
            <person name="Yang T.C."/>
            <person name="Huo Q.B."/>
            <person name="Li W."/>
            <person name="Chen H.Y."/>
            <person name="Chen S.E."/>
            <person name="Zhou L.G."/>
            <person name="Ni X.B."/>
            <person name="Tian J.H."/>
            <person name="Sheng Y."/>
            <person name="Liu T."/>
            <person name="Pan Y.S."/>
            <person name="Xia L.Y."/>
            <person name="Li J."/>
            <person name="Zhao F."/>
            <person name="Cao W.C."/>
        </authorList>
    </citation>
    <scope>NUCLEOTIDE SEQUENCE [LARGE SCALE GENOMIC DNA]</scope>
    <source>
        <strain evidence="1">Iper-2018</strain>
    </source>
</reference>
<protein>
    <submittedName>
        <fullName evidence="1">Uncharacterized protein</fullName>
    </submittedName>
</protein>
<dbReference type="EMBL" id="JABSTQ010005349">
    <property type="protein sequence ID" value="KAG0439524.1"/>
    <property type="molecule type" value="Genomic_DNA"/>
</dbReference>
<keyword evidence="2" id="KW-1185">Reference proteome</keyword>
<evidence type="ECO:0000313" key="2">
    <source>
        <dbReference type="Proteomes" id="UP000805193"/>
    </source>
</evidence>
<feature type="non-terminal residue" evidence="1">
    <location>
        <position position="493"/>
    </location>
</feature>
<comment type="caution">
    <text evidence="1">The sequence shown here is derived from an EMBL/GenBank/DDBJ whole genome shotgun (WGS) entry which is preliminary data.</text>
</comment>